<keyword evidence="4" id="KW-0804">Transcription</keyword>
<dbReference type="Gene3D" id="1.10.10.10">
    <property type="entry name" value="Winged helix-like DNA-binding domain superfamily/Winged helix DNA-binding domain"/>
    <property type="match status" value="1"/>
</dbReference>
<evidence type="ECO:0000313" key="7">
    <source>
        <dbReference type="Proteomes" id="UP000291562"/>
    </source>
</evidence>
<dbReference type="FunFam" id="1.10.10.10:FF:000038">
    <property type="entry name" value="Glycine cleavage system transcriptional activator"/>
    <property type="match status" value="1"/>
</dbReference>
<dbReference type="PANTHER" id="PTHR30537:SF26">
    <property type="entry name" value="GLYCINE CLEAVAGE SYSTEM TRANSCRIPTIONAL ACTIVATOR"/>
    <property type="match status" value="1"/>
</dbReference>
<dbReference type="EMBL" id="CP035704">
    <property type="protein sequence ID" value="QBB69678.1"/>
    <property type="molecule type" value="Genomic_DNA"/>
</dbReference>
<comment type="similarity">
    <text evidence="1">Belongs to the LysR transcriptional regulatory family.</text>
</comment>
<dbReference type="InterPro" id="IPR036388">
    <property type="entry name" value="WH-like_DNA-bd_sf"/>
</dbReference>
<evidence type="ECO:0000256" key="4">
    <source>
        <dbReference type="ARBA" id="ARBA00023163"/>
    </source>
</evidence>
<dbReference type="Pfam" id="PF00126">
    <property type="entry name" value="HTH_1"/>
    <property type="match status" value="1"/>
</dbReference>
<keyword evidence="7" id="KW-1185">Reference proteome</keyword>
<dbReference type="FunFam" id="3.40.190.10:FF:000017">
    <property type="entry name" value="Glycine cleavage system transcriptional activator"/>
    <property type="match status" value="1"/>
</dbReference>
<dbReference type="CDD" id="cd08432">
    <property type="entry name" value="PBP2_GcdR_TrpI_HvrB_AmpR_like"/>
    <property type="match status" value="1"/>
</dbReference>
<dbReference type="PROSITE" id="PS50931">
    <property type="entry name" value="HTH_LYSR"/>
    <property type="match status" value="1"/>
</dbReference>
<gene>
    <name evidence="6" type="primary">gcvA</name>
    <name evidence="6" type="ORF">ELE36_04420</name>
</gene>
<dbReference type="PANTHER" id="PTHR30537">
    <property type="entry name" value="HTH-TYPE TRANSCRIPTIONAL REGULATOR"/>
    <property type="match status" value="1"/>
</dbReference>
<keyword evidence="3" id="KW-0238">DNA-binding</keyword>
<evidence type="ECO:0000259" key="5">
    <source>
        <dbReference type="PROSITE" id="PS50931"/>
    </source>
</evidence>
<dbReference type="OrthoDB" id="5526340at2"/>
<dbReference type="InterPro" id="IPR058163">
    <property type="entry name" value="LysR-type_TF_proteobact-type"/>
</dbReference>
<evidence type="ECO:0000256" key="3">
    <source>
        <dbReference type="ARBA" id="ARBA00023125"/>
    </source>
</evidence>
<dbReference type="AlphaFoldDB" id="A0A411HGQ2"/>
<dbReference type="Proteomes" id="UP000291562">
    <property type="component" value="Chromosome"/>
</dbReference>
<dbReference type="GO" id="GO:0043565">
    <property type="term" value="F:sequence-specific DNA binding"/>
    <property type="evidence" value="ECO:0007669"/>
    <property type="project" value="TreeGrafter"/>
</dbReference>
<dbReference type="InterPro" id="IPR036390">
    <property type="entry name" value="WH_DNA-bd_sf"/>
</dbReference>
<dbReference type="InterPro" id="IPR000847">
    <property type="entry name" value="LysR_HTH_N"/>
</dbReference>
<evidence type="ECO:0000256" key="1">
    <source>
        <dbReference type="ARBA" id="ARBA00009437"/>
    </source>
</evidence>
<dbReference type="KEGG" id="xbc:ELE36_04420"/>
<reference evidence="6 7" key="1">
    <citation type="submission" date="2019-01" db="EMBL/GenBank/DDBJ databases">
        <title>Pseudolysobacter antarctica gen. nov., sp. nov., isolated from Fildes Peninsula, Antarctica.</title>
        <authorList>
            <person name="Wei Z."/>
            <person name="Peng F."/>
        </authorList>
    </citation>
    <scope>NUCLEOTIDE SEQUENCE [LARGE SCALE GENOMIC DNA]</scope>
    <source>
        <strain evidence="6 7">AQ6-296</strain>
    </source>
</reference>
<dbReference type="NCBIfam" id="NF008352">
    <property type="entry name" value="PRK11139.1"/>
    <property type="match status" value="1"/>
</dbReference>
<dbReference type="GO" id="GO:0006351">
    <property type="term" value="P:DNA-templated transcription"/>
    <property type="evidence" value="ECO:0007669"/>
    <property type="project" value="TreeGrafter"/>
</dbReference>
<dbReference type="Gene3D" id="3.40.190.10">
    <property type="entry name" value="Periplasmic binding protein-like II"/>
    <property type="match status" value="2"/>
</dbReference>
<sequence length="312" mass="34278">MARRLPPLTALRAFEAAARHRSFTRAANELHVTQAAISHQVKQLEDWLGLKLFERSGHALTLTSDGKNYLPPLSKAFDALANATERLSAATLAGPLRITALPSFATKWLMPRLGRFQAVHPNIDLHVTSAQALHDFSSGEFDIGIRLGLGRWPGLRADLIAHENLSPLCSPRLLDGSPPLRELSDLRLHTLLHDQPQDQWPRWLETFDGGDPALRSGPGFSDSSLVLQAAIDGHGIALGRLFLAADDIAAGRLVKPFAQRLANDFSYWLVYPKSAAEKPRIEAFSAWLFAEVQASIDAVALDLPKNPQHALR</sequence>
<proteinExistence type="inferred from homology"/>
<dbReference type="InterPro" id="IPR005119">
    <property type="entry name" value="LysR_subst-bd"/>
</dbReference>
<dbReference type="Pfam" id="PF03466">
    <property type="entry name" value="LysR_substrate"/>
    <property type="match status" value="1"/>
</dbReference>
<organism evidence="6 7">
    <name type="scientific">Pseudolysobacter antarcticus</name>
    <dbReference type="NCBI Taxonomy" id="2511995"/>
    <lineage>
        <taxon>Bacteria</taxon>
        <taxon>Pseudomonadati</taxon>
        <taxon>Pseudomonadota</taxon>
        <taxon>Gammaproteobacteria</taxon>
        <taxon>Lysobacterales</taxon>
        <taxon>Rhodanobacteraceae</taxon>
        <taxon>Pseudolysobacter</taxon>
    </lineage>
</organism>
<name>A0A411HGQ2_9GAMM</name>
<protein>
    <submittedName>
        <fullName evidence="6">Transcriptional regulator GcvA</fullName>
    </submittedName>
</protein>
<feature type="domain" description="HTH lysR-type" evidence="5">
    <location>
        <begin position="6"/>
        <end position="63"/>
    </location>
</feature>
<dbReference type="GO" id="GO:0003700">
    <property type="term" value="F:DNA-binding transcription factor activity"/>
    <property type="evidence" value="ECO:0007669"/>
    <property type="project" value="InterPro"/>
</dbReference>
<dbReference type="PRINTS" id="PR00039">
    <property type="entry name" value="HTHLYSR"/>
</dbReference>
<dbReference type="RefSeq" id="WP_129831937.1">
    <property type="nucleotide sequence ID" value="NZ_CP035704.1"/>
</dbReference>
<dbReference type="SUPFAM" id="SSF46785">
    <property type="entry name" value="Winged helix' DNA-binding domain"/>
    <property type="match status" value="1"/>
</dbReference>
<accession>A0A411HGQ2</accession>
<evidence type="ECO:0000256" key="2">
    <source>
        <dbReference type="ARBA" id="ARBA00023015"/>
    </source>
</evidence>
<evidence type="ECO:0000313" key="6">
    <source>
        <dbReference type="EMBL" id="QBB69678.1"/>
    </source>
</evidence>
<dbReference type="SUPFAM" id="SSF53850">
    <property type="entry name" value="Periplasmic binding protein-like II"/>
    <property type="match status" value="1"/>
</dbReference>
<keyword evidence="2" id="KW-0805">Transcription regulation</keyword>